<name>A0A4S4KGH9_9APHY</name>
<feature type="compositionally biased region" description="Basic and acidic residues" evidence="1">
    <location>
        <begin position="178"/>
        <end position="188"/>
    </location>
</feature>
<feature type="compositionally biased region" description="Acidic residues" evidence="1">
    <location>
        <begin position="242"/>
        <end position="284"/>
    </location>
</feature>
<gene>
    <name evidence="2" type="ORF">EW026_g6085</name>
</gene>
<keyword evidence="3" id="KW-1185">Reference proteome</keyword>
<feature type="region of interest" description="Disordered" evidence="1">
    <location>
        <begin position="178"/>
        <end position="284"/>
    </location>
</feature>
<dbReference type="EMBL" id="SGPJ01000306">
    <property type="protein sequence ID" value="THG95599.1"/>
    <property type="molecule type" value="Genomic_DNA"/>
</dbReference>
<dbReference type="Proteomes" id="UP000309038">
    <property type="component" value="Unassembled WGS sequence"/>
</dbReference>
<feature type="region of interest" description="Disordered" evidence="1">
    <location>
        <begin position="1"/>
        <end position="58"/>
    </location>
</feature>
<protein>
    <submittedName>
        <fullName evidence="2">Uncharacterized protein</fullName>
    </submittedName>
</protein>
<reference evidence="2 3" key="1">
    <citation type="submission" date="2019-02" db="EMBL/GenBank/DDBJ databases">
        <title>Genome sequencing of the rare red list fungi Phlebia centrifuga.</title>
        <authorList>
            <person name="Buettner E."/>
            <person name="Kellner H."/>
        </authorList>
    </citation>
    <scope>NUCLEOTIDE SEQUENCE [LARGE SCALE GENOMIC DNA]</scope>
    <source>
        <strain evidence="2 3">DSM 108282</strain>
    </source>
</reference>
<proteinExistence type="predicted"/>
<sequence>MQEELIRRVKKQVEKKESEDKDKTIQPNKPSVSSDHATLSFAESDPLPYTPPKNGDPALKLKDHLSAQLMGHRYDGDKHEYTDSKCRALILVNNYTTYDLRRAQDSLNPHMHANVMVTAQEDPKERNGHLYCNNNEDWLFYYVNIFADRDMFMQDLGGGVGHRVTQFLTDFLTAPAVDKDEPIEEPDKICSSGVPQETGGISEPDVNDNDEENGKDAGQQDNEDREDNYYGYNGMPSHEDNDGSDIDDDDDDGDADEDDLGPEDGEDEVAEGDELEEVEGFAPL</sequence>
<evidence type="ECO:0000313" key="2">
    <source>
        <dbReference type="EMBL" id="THG95599.1"/>
    </source>
</evidence>
<comment type="caution">
    <text evidence="2">The sequence shown here is derived from an EMBL/GenBank/DDBJ whole genome shotgun (WGS) entry which is preliminary data.</text>
</comment>
<organism evidence="2 3">
    <name type="scientific">Hermanssonia centrifuga</name>
    <dbReference type="NCBI Taxonomy" id="98765"/>
    <lineage>
        <taxon>Eukaryota</taxon>
        <taxon>Fungi</taxon>
        <taxon>Dikarya</taxon>
        <taxon>Basidiomycota</taxon>
        <taxon>Agaricomycotina</taxon>
        <taxon>Agaricomycetes</taxon>
        <taxon>Polyporales</taxon>
        <taxon>Meruliaceae</taxon>
        <taxon>Hermanssonia</taxon>
    </lineage>
</organism>
<feature type="compositionally biased region" description="Basic and acidic residues" evidence="1">
    <location>
        <begin position="1"/>
        <end position="24"/>
    </location>
</feature>
<dbReference type="AlphaFoldDB" id="A0A4S4KGH9"/>
<accession>A0A4S4KGH9</accession>
<evidence type="ECO:0000313" key="3">
    <source>
        <dbReference type="Proteomes" id="UP000309038"/>
    </source>
</evidence>
<feature type="compositionally biased region" description="Polar residues" evidence="1">
    <location>
        <begin position="25"/>
        <end position="37"/>
    </location>
</feature>
<evidence type="ECO:0000256" key="1">
    <source>
        <dbReference type="SAM" id="MobiDB-lite"/>
    </source>
</evidence>